<dbReference type="EMBL" id="KL648705">
    <property type="protein sequence ID" value="KEY65396.1"/>
    <property type="molecule type" value="Genomic_DNA"/>
</dbReference>
<evidence type="ECO:0000313" key="2">
    <source>
        <dbReference type="EMBL" id="KEY65396.1"/>
    </source>
</evidence>
<gene>
    <name evidence="2" type="ORF">S7711_04293</name>
</gene>
<feature type="compositionally biased region" description="Acidic residues" evidence="1">
    <location>
        <begin position="153"/>
        <end position="163"/>
    </location>
</feature>
<evidence type="ECO:0000256" key="1">
    <source>
        <dbReference type="SAM" id="MobiDB-lite"/>
    </source>
</evidence>
<feature type="region of interest" description="Disordered" evidence="1">
    <location>
        <begin position="184"/>
        <end position="272"/>
    </location>
</feature>
<name>A0A084AJB7_STACB</name>
<feature type="region of interest" description="Disordered" evidence="1">
    <location>
        <begin position="112"/>
        <end position="163"/>
    </location>
</feature>
<dbReference type="Proteomes" id="UP000028045">
    <property type="component" value="Unassembled WGS sequence"/>
</dbReference>
<feature type="compositionally biased region" description="Basic and acidic residues" evidence="1">
    <location>
        <begin position="218"/>
        <end position="232"/>
    </location>
</feature>
<dbReference type="AlphaFoldDB" id="A0A084AJB7"/>
<accession>A0A084AJB7</accession>
<dbReference type="HOGENOM" id="CLU_042177_0_0_1"/>
<proteinExistence type="predicted"/>
<feature type="compositionally biased region" description="Polar residues" evidence="1">
    <location>
        <begin position="262"/>
        <end position="272"/>
    </location>
</feature>
<sequence length="272" mass="29715">MASFPSEGTPKRKRGDDIQLPSIKFSFDLSKSLPTEDGGNSPSAKVTHKFYGLALESGGGAVGDDIDAAEPTCKRQRPDEVMQDALPAVECVGETEKPSSEPTVAVRPADAVGGALQGSYPSINRLTNSKSRKKRAGTPPLRFKRSPVLEQNQLDESDSSYDEMEIIDPVRAALTWHEDEITVYDPEDEDDDGTGINGVGFKPTPALAHARSMKRRHQMAEYRKREESEARARRSQRRRAEAAIAAAPGEQPSARKVRFTESDQLSFAITTG</sequence>
<dbReference type="OrthoDB" id="5391950at2759"/>
<feature type="region of interest" description="Disordered" evidence="1">
    <location>
        <begin position="1"/>
        <end position="20"/>
    </location>
</feature>
<feature type="compositionally biased region" description="Acidic residues" evidence="1">
    <location>
        <begin position="184"/>
        <end position="193"/>
    </location>
</feature>
<reference evidence="2 3" key="1">
    <citation type="journal article" date="2014" name="BMC Genomics">
        <title>Comparative genome sequencing reveals chemotype-specific gene clusters in the toxigenic black mold Stachybotrys.</title>
        <authorList>
            <person name="Semeiks J."/>
            <person name="Borek D."/>
            <person name="Otwinowski Z."/>
            <person name="Grishin N.V."/>
        </authorList>
    </citation>
    <scope>NUCLEOTIDE SEQUENCE [LARGE SCALE GENOMIC DNA]</scope>
    <source>
        <strain evidence="3">CBS 109288 / IBT 7711</strain>
    </source>
</reference>
<organism evidence="2 3">
    <name type="scientific">Stachybotrys chartarum (strain CBS 109288 / IBT 7711)</name>
    <name type="common">Toxic black mold</name>
    <name type="synonym">Stilbospora chartarum</name>
    <dbReference type="NCBI Taxonomy" id="1280523"/>
    <lineage>
        <taxon>Eukaryota</taxon>
        <taxon>Fungi</taxon>
        <taxon>Dikarya</taxon>
        <taxon>Ascomycota</taxon>
        <taxon>Pezizomycotina</taxon>
        <taxon>Sordariomycetes</taxon>
        <taxon>Hypocreomycetidae</taxon>
        <taxon>Hypocreales</taxon>
        <taxon>Stachybotryaceae</taxon>
        <taxon>Stachybotrys</taxon>
    </lineage>
</organism>
<protein>
    <submittedName>
        <fullName evidence="2">Uncharacterized protein</fullName>
    </submittedName>
</protein>
<feature type="compositionally biased region" description="Polar residues" evidence="1">
    <location>
        <begin position="119"/>
        <end position="129"/>
    </location>
</feature>
<keyword evidence="3" id="KW-1185">Reference proteome</keyword>
<evidence type="ECO:0000313" key="3">
    <source>
        <dbReference type="Proteomes" id="UP000028045"/>
    </source>
</evidence>